<organism evidence="10">
    <name type="scientific">bioreactor metagenome</name>
    <dbReference type="NCBI Taxonomy" id="1076179"/>
    <lineage>
        <taxon>unclassified sequences</taxon>
        <taxon>metagenomes</taxon>
        <taxon>ecological metagenomes</taxon>
    </lineage>
</organism>
<evidence type="ECO:0000256" key="2">
    <source>
        <dbReference type="ARBA" id="ARBA00004736"/>
    </source>
</evidence>
<evidence type="ECO:0000256" key="3">
    <source>
        <dbReference type="ARBA" id="ARBA00006906"/>
    </source>
</evidence>
<sequence length="321" mass="34270">MSGVIERISAIGIMPVITKIESVADCDALSKALIAGGIPAMEITFRMEHADQYIRCARENHPEMLVGAGTVITMEQAKLAIEAGAQFIVAPGLNTEIVKYCLSRGVDMIPGVATPSEVEAAMNLGLKTVKFFPAEQNGGIAAIKAICGPYSGVGFIPTGGLGLNNIADYFAFDRIVACGGTYMLGAHMAKREWAEITELCRKSVQTMLNLRLAHVGINTENEATARETASGIAGLLRMDVAKDGSSSVFVDRAIEVMKSNYLGSHGHIGFYTSSVDRAVRYYKAMGVEFNEASAKYAANGKLNAIYFKDEIGGFAIHLVNA</sequence>
<evidence type="ECO:0000256" key="4">
    <source>
        <dbReference type="ARBA" id="ARBA00011233"/>
    </source>
</evidence>
<feature type="domain" description="VOC" evidence="9">
    <location>
        <begin position="211"/>
        <end position="321"/>
    </location>
</feature>
<comment type="caution">
    <text evidence="10">The sequence shown here is derived from an EMBL/GenBank/DDBJ whole genome shotgun (WGS) entry which is preliminary data.</text>
</comment>
<reference evidence="10" key="1">
    <citation type="submission" date="2019-08" db="EMBL/GenBank/DDBJ databases">
        <authorList>
            <person name="Kucharzyk K."/>
            <person name="Murdoch R.W."/>
            <person name="Higgins S."/>
            <person name="Loffler F."/>
        </authorList>
    </citation>
    <scope>NUCLEOTIDE SEQUENCE</scope>
</reference>
<keyword evidence="8" id="KW-0119">Carbohydrate metabolism</keyword>
<dbReference type="Gene3D" id="3.20.20.70">
    <property type="entry name" value="Aldolase class I"/>
    <property type="match status" value="1"/>
</dbReference>
<evidence type="ECO:0000259" key="9">
    <source>
        <dbReference type="PROSITE" id="PS51819"/>
    </source>
</evidence>
<keyword evidence="6" id="KW-0456">Lyase</keyword>
<dbReference type="InterPro" id="IPR029068">
    <property type="entry name" value="Glyas_Bleomycin-R_OHBP_Dase"/>
</dbReference>
<dbReference type="PROSITE" id="PS51819">
    <property type="entry name" value="VOC"/>
    <property type="match status" value="1"/>
</dbReference>
<dbReference type="InterPro" id="IPR031337">
    <property type="entry name" value="KDPG/KHG_AS_1"/>
</dbReference>
<dbReference type="InterPro" id="IPR031338">
    <property type="entry name" value="KDPG/KHG_AS_2"/>
</dbReference>
<comment type="catalytic activity">
    <reaction evidence="1">
        <text>2-dehydro-3-deoxy-6-phospho-D-gluconate = D-glyceraldehyde 3-phosphate + pyruvate</text>
        <dbReference type="Rhea" id="RHEA:17089"/>
        <dbReference type="ChEBI" id="CHEBI:15361"/>
        <dbReference type="ChEBI" id="CHEBI:57569"/>
        <dbReference type="ChEBI" id="CHEBI:59776"/>
        <dbReference type="EC" id="4.1.2.14"/>
    </reaction>
</comment>
<dbReference type="EMBL" id="VSSQ01025418">
    <property type="protein sequence ID" value="MPM73528.1"/>
    <property type="molecule type" value="Genomic_DNA"/>
</dbReference>
<dbReference type="AlphaFoldDB" id="A0A645C7W2"/>
<evidence type="ECO:0000313" key="10">
    <source>
        <dbReference type="EMBL" id="MPM73528.1"/>
    </source>
</evidence>
<dbReference type="SUPFAM" id="SSF54593">
    <property type="entry name" value="Glyoxalase/Bleomycin resistance protein/Dihydroxybiphenyl dioxygenase"/>
    <property type="match status" value="1"/>
</dbReference>
<dbReference type="InterPro" id="IPR037523">
    <property type="entry name" value="VOC_core"/>
</dbReference>
<comment type="subunit">
    <text evidence="4">Homotrimer.</text>
</comment>
<dbReference type="EC" id="4.1.2.14" evidence="5"/>
<evidence type="ECO:0000256" key="5">
    <source>
        <dbReference type="ARBA" id="ARBA00013063"/>
    </source>
</evidence>
<dbReference type="InterPro" id="IPR013785">
    <property type="entry name" value="Aldolase_TIM"/>
</dbReference>
<dbReference type="SUPFAM" id="SSF51569">
    <property type="entry name" value="Aldolase"/>
    <property type="match status" value="1"/>
</dbReference>
<dbReference type="PANTHER" id="PTHR30246:SF1">
    <property type="entry name" value="2-DEHYDRO-3-DEOXY-6-PHOSPHOGALACTONATE ALDOLASE-RELATED"/>
    <property type="match status" value="1"/>
</dbReference>
<proteinExistence type="inferred from homology"/>
<dbReference type="NCBIfam" id="TIGR01182">
    <property type="entry name" value="eda"/>
    <property type="match status" value="1"/>
</dbReference>
<evidence type="ECO:0000256" key="8">
    <source>
        <dbReference type="ARBA" id="ARBA00023277"/>
    </source>
</evidence>
<dbReference type="CDD" id="cd00452">
    <property type="entry name" value="KDPG_aldolase"/>
    <property type="match status" value="1"/>
</dbReference>
<dbReference type="PROSITE" id="PS00159">
    <property type="entry name" value="ALDOLASE_KDPG_KHG_1"/>
    <property type="match status" value="1"/>
</dbReference>
<comment type="similarity">
    <text evidence="3">Belongs to the KHG/KDPG aldolase family.</text>
</comment>
<dbReference type="Gene3D" id="3.10.180.10">
    <property type="entry name" value="2,3-Dihydroxybiphenyl 1,2-Dioxygenase, domain 1"/>
    <property type="match status" value="1"/>
</dbReference>
<evidence type="ECO:0000256" key="7">
    <source>
        <dbReference type="ARBA" id="ARBA00023270"/>
    </source>
</evidence>
<evidence type="ECO:0000256" key="6">
    <source>
        <dbReference type="ARBA" id="ARBA00023239"/>
    </source>
</evidence>
<dbReference type="PROSITE" id="PS00160">
    <property type="entry name" value="ALDOLASE_KDPG_KHG_2"/>
    <property type="match status" value="1"/>
</dbReference>
<name>A0A645C7W2_9ZZZZ</name>
<evidence type="ECO:0000256" key="1">
    <source>
        <dbReference type="ARBA" id="ARBA00000654"/>
    </source>
</evidence>
<dbReference type="Pfam" id="PF01081">
    <property type="entry name" value="Aldolase"/>
    <property type="match status" value="1"/>
</dbReference>
<dbReference type="InterPro" id="IPR000887">
    <property type="entry name" value="Aldlse_KDPG_KHG"/>
</dbReference>
<comment type="pathway">
    <text evidence="2">Carbohydrate acid metabolism; 2-dehydro-3-deoxy-D-gluconate degradation; D-glyceraldehyde 3-phosphate and pyruvate from 2-dehydro-3-deoxy-D-gluconate: step 2/2.</text>
</comment>
<keyword evidence="7" id="KW-0704">Schiff base</keyword>
<gene>
    <name evidence="10" type="ORF">SDC9_120510</name>
</gene>
<dbReference type="GO" id="GO:0008675">
    <property type="term" value="F:2-dehydro-3-deoxy-phosphogluconate aldolase activity"/>
    <property type="evidence" value="ECO:0007669"/>
    <property type="project" value="UniProtKB-EC"/>
</dbReference>
<dbReference type="PANTHER" id="PTHR30246">
    <property type="entry name" value="2-KETO-3-DEOXY-6-PHOSPHOGLUCONATE ALDOLASE"/>
    <property type="match status" value="1"/>
</dbReference>
<accession>A0A645C7W2</accession>
<protein>
    <recommendedName>
        <fullName evidence="5">2-dehydro-3-deoxy-phosphogluconate aldolase</fullName>
        <ecNumber evidence="5">4.1.2.14</ecNumber>
    </recommendedName>
</protein>